<dbReference type="STRING" id="254161.SAMN05216256_11956"/>
<proteinExistence type="inferred from homology"/>
<keyword evidence="10" id="KW-1185">Reference proteome</keyword>
<feature type="transmembrane region" description="Helical" evidence="7">
    <location>
        <begin position="27"/>
        <end position="49"/>
    </location>
</feature>
<dbReference type="AlphaFoldDB" id="A0A1S8DD09"/>
<evidence type="ECO:0000256" key="3">
    <source>
        <dbReference type="ARBA" id="ARBA00022692"/>
    </source>
</evidence>
<evidence type="ECO:0000256" key="4">
    <source>
        <dbReference type="ARBA" id="ARBA00022989"/>
    </source>
</evidence>
<evidence type="ECO:0000313" key="9">
    <source>
        <dbReference type="EMBL" id="ONM42861.1"/>
    </source>
</evidence>
<evidence type="ECO:0000313" key="10">
    <source>
        <dbReference type="Proteomes" id="UP000242847"/>
    </source>
</evidence>
<accession>A0A1S8DD09</accession>
<keyword evidence="4 7" id="KW-1133">Transmembrane helix</keyword>
<dbReference type="GO" id="GO:0005886">
    <property type="term" value="C:plasma membrane"/>
    <property type="evidence" value="ECO:0007669"/>
    <property type="project" value="UniProtKB-SubCell"/>
</dbReference>
<organism evidence="9 10">
    <name type="scientific">Halopseudomonas pachastrellae</name>
    <dbReference type="NCBI Taxonomy" id="254161"/>
    <lineage>
        <taxon>Bacteria</taxon>
        <taxon>Pseudomonadati</taxon>
        <taxon>Pseudomonadota</taxon>
        <taxon>Gammaproteobacteria</taxon>
        <taxon>Pseudomonadales</taxon>
        <taxon>Pseudomonadaceae</taxon>
        <taxon>Halopseudomonas</taxon>
    </lineage>
</organism>
<keyword evidence="6" id="KW-0653">Protein transport</keyword>
<comment type="similarity">
    <text evidence="6">Belongs to the exbB/tolQ family.</text>
</comment>
<keyword evidence="6" id="KW-0813">Transport</keyword>
<keyword evidence="3 7" id="KW-0812">Transmembrane</keyword>
<evidence type="ECO:0000256" key="1">
    <source>
        <dbReference type="ARBA" id="ARBA00004651"/>
    </source>
</evidence>
<dbReference type="PANTHER" id="PTHR30625:SF18">
    <property type="entry name" value="TONB2 ENERGY TRANSDUCTION SYSTEM INNER MEMBRANE COMPONENT EXBB"/>
    <property type="match status" value="1"/>
</dbReference>
<dbReference type="InterPro" id="IPR002898">
    <property type="entry name" value="MotA_ExbB_proton_chnl"/>
</dbReference>
<evidence type="ECO:0000256" key="7">
    <source>
        <dbReference type="SAM" id="Phobius"/>
    </source>
</evidence>
<dbReference type="Proteomes" id="UP000242847">
    <property type="component" value="Unassembled WGS sequence"/>
</dbReference>
<evidence type="ECO:0000256" key="2">
    <source>
        <dbReference type="ARBA" id="ARBA00022475"/>
    </source>
</evidence>
<comment type="caution">
    <text evidence="9">The sequence shown here is derived from an EMBL/GenBank/DDBJ whole genome shotgun (WGS) entry which is preliminary data.</text>
</comment>
<keyword evidence="2" id="KW-1003">Cell membrane</keyword>
<feature type="transmembrane region" description="Helical" evidence="7">
    <location>
        <begin position="141"/>
        <end position="163"/>
    </location>
</feature>
<protein>
    <recommendedName>
        <fullName evidence="8">MotA/TolQ/ExbB proton channel domain-containing protein</fullName>
    </recommendedName>
</protein>
<dbReference type="PANTHER" id="PTHR30625">
    <property type="entry name" value="PROTEIN TOLQ"/>
    <property type="match status" value="1"/>
</dbReference>
<gene>
    <name evidence="9" type="ORF">BXT89_15615</name>
</gene>
<evidence type="ECO:0000259" key="8">
    <source>
        <dbReference type="Pfam" id="PF01618"/>
    </source>
</evidence>
<dbReference type="EMBL" id="MUBC01000043">
    <property type="protein sequence ID" value="ONM42861.1"/>
    <property type="molecule type" value="Genomic_DNA"/>
</dbReference>
<evidence type="ECO:0000256" key="5">
    <source>
        <dbReference type="ARBA" id="ARBA00023136"/>
    </source>
</evidence>
<evidence type="ECO:0000256" key="6">
    <source>
        <dbReference type="RuleBase" id="RU004057"/>
    </source>
</evidence>
<reference evidence="9 10" key="1">
    <citation type="submission" date="2017-01" db="EMBL/GenBank/DDBJ databases">
        <title>Draft genome sequence of Pseudomonas pachastrellae type strain CCUG 46540T from a deep sea.</title>
        <authorList>
            <person name="Gomila M."/>
            <person name="Mulet M."/>
            <person name="Lalucat J."/>
            <person name="Garcia-Valdes E."/>
        </authorList>
    </citation>
    <scope>NUCLEOTIDE SEQUENCE [LARGE SCALE GENOMIC DNA]</scope>
    <source>
        <strain evidence="9 10">CCUG 46540</strain>
    </source>
</reference>
<feature type="domain" description="MotA/TolQ/ExbB proton channel" evidence="8">
    <location>
        <begin position="70"/>
        <end position="174"/>
    </location>
</feature>
<comment type="subcellular location">
    <subcellularLocation>
        <location evidence="1">Cell membrane</location>
        <topology evidence="1">Multi-pass membrane protein</topology>
    </subcellularLocation>
    <subcellularLocation>
        <location evidence="6">Membrane</location>
        <topology evidence="6">Multi-pass membrane protein</topology>
    </subcellularLocation>
</comment>
<dbReference type="Pfam" id="PF01618">
    <property type="entry name" value="MotA_ExbB"/>
    <property type="match status" value="1"/>
</dbReference>
<sequence>MPCTLAGSGAVTEVLWRLPDFLDSGGWVLWTILGATVLLWTLMLERLWYLSLVFPRRAEGYCDGWQARAERRSAAARAIRTAWLAQAQAQLNRYLPMVRVLIALCPLLGLLGTVSGMIQVFDVMALSGNGNPRAMAAGVSRATVPTMAGMVIAISGLFCLARLDQQSRRALQRLSDRLQHD</sequence>
<name>A0A1S8DD09_9GAMM</name>
<keyword evidence="5 7" id="KW-0472">Membrane</keyword>
<dbReference type="GO" id="GO:0017038">
    <property type="term" value="P:protein import"/>
    <property type="evidence" value="ECO:0007669"/>
    <property type="project" value="TreeGrafter"/>
</dbReference>
<dbReference type="InterPro" id="IPR050790">
    <property type="entry name" value="ExbB/TolQ_transport"/>
</dbReference>
<feature type="transmembrane region" description="Helical" evidence="7">
    <location>
        <begin position="100"/>
        <end position="121"/>
    </location>
</feature>